<dbReference type="InterPro" id="IPR029055">
    <property type="entry name" value="Ntn_hydrolases_N"/>
</dbReference>
<dbReference type="EMBL" id="CP093313">
    <property type="protein sequence ID" value="UWZ81831.1"/>
    <property type="molecule type" value="Genomic_DNA"/>
</dbReference>
<organism evidence="1 2">
    <name type="scientific">Occallatibacter riparius</name>
    <dbReference type="NCBI Taxonomy" id="1002689"/>
    <lineage>
        <taxon>Bacteria</taxon>
        <taxon>Pseudomonadati</taxon>
        <taxon>Acidobacteriota</taxon>
        <taxon>Terriglobia</taxon>
        <taxon>Terriglobales</taxon>
        <taxon>Acidobacteriaceae</taxon>
        <taxon>Occallatibacter</taxon>
    </lineage>
</organism>
<dbReference type="KEGG" id="orp:MOP44_14690"/>
<dbReference type="CDD" id="cd01901">
    <property type="entry name" value="Ntn_hydrolase"/>
    <property type="match status" value="1"/>
</dbReference>
<sequence>MVTIVAGFKCDGGIVLCADTQETAGAAKKNVTKLQVHHGFFNPLSGEKDRRFAAAFCGAGDGPFIDKLLNEVWAAIRWCESLSDACVIAESKIKSTYEEYGRIFQNGLCPQVDLLYGITMDEFSCLFSATGPVVNDVTDYISGGAGYYLSDFIASRMYSPSMNVKLGVTLAAYILLQCKEHVEGCGGESHIAVLRESGKSGYVATSIVQEITDFLYESDPEIGKFLLSVADLDVSQTCLNKLTKDLTKTLTSKRAFHIDRLGKYRQFLRANDEQLGLTKERDELNISEDHLGI</sequence>
<dbReference type="Gene3D" id="3.60.20.10">
    <property type="entry name" value="Glutamine Phosphoribosylpyrophosphate, subunit 1, domain 1"/>
    <property type="match status" value="1"/>
</dbReference>
<reference evidence="1" key="1">
    <citation type="submission" date="2021-04" db="EMBL/GenBank/DDBJ databases">
        <title>Phylogenetic analysis of Acidobacteriaceae.</title>
        <authorList>
            <person name="Qiu L."/>
            <person name="Zhang Q."/>
        </authorList>
    </citation>
    <scope>NUCLEOTIDE SEQUENCE</scope>
    <source>
        <strain evidence="1">DSM 25168</strain>
    </source>
</reference>
<dbReference type="AlphaFoldDB" id="A0A9J7BGF7"/>
<keyword evidence="2" id="KW-1185">Reference proteome</keyword>
<evidence type="ECO:0000313" key="1">
    <source>
        <dbReference type="EMBL" id="UWZ81831.1"/>
    </source>
</evidence>
<accession>A0A9J7BGF7</accession>
<name>A0A9J7BGF7_9BACT</name>
<dbReference type="SUPFAM" id="SSF56235">
    <property type="entry name" value="N-terminal nucleophile aminohydrolases (Ntn hydrolases)"/>
    <property type="match status" value="1"/>
</dbReference>
<protein>
    <submittedName>
        <fullName evidence="1">Uncharacterized protein</fullName>
    </submittedName>
</protein>
<proteinExistence type="predicted"/>
<evidence type="ECO:0000313" key="2">
    <source>
        <dbReference type="Proteomes" id="UP001059380"/>
    </source>
</evidence>
<dbReference type="RefSeq" id="WP_260790756.1">
    <property type="nucleotide sequence ID" value="NZ_CP093313.1"/>
</dbReference>
<gene>
    <name evidence="1" type="ORF">MOP44_14690</name>
</gene>
<dbReference type="Proteomes" id="UP001059380">
    <property type="component" value="Chromosome"/>
</dbReference>